<keyword evidence="2" id="KW-1185">Reference proteome</keyword>
<accession>A0A226E6P9</accession>
<protein>
    <submittedName>
        <fullName evidence="1">Uncharacterized protein</fullName>
    </submittedName>
</protein>
<comment type="caution">
    <text evidence="1">The sequence shown here is derived from an EMBL/GenBank/DDBJ whole genome shotgun (WGS) entry which is preliminary data.</text>
</comment>
<dbReference type="Proteomes" id="UP000198287">
    <property type="component" value="Unassembled WGS sequence"/>
</dbReference>
<gene>
    <name evidence="1" type="ORF">Fcan01_12706</name>
</gene>
<organism evidence="1 2">
    <name type="scientific">Folsomia candida</name>
    <name type="common">Springtail</name>
    <dbReference type="NCBI Taxonomy" id="158441"/>
    <lineage>
        <taxon>Eukaryota</taxon>
        <taxon>Metazoa</taxon>
        <taxon>Ecdysozoa</taxon>
        <taxon>Arthropoda</taxon>
        <taxon>Hexapoda</taxon>
        <taxon>Collembola</taxon>
        <taxon>Entomobryomorpha</taxon>
        <taxon>Isotomoidea</taxon>
        <taxon>Isotomidae</taxon>
        <taxon>Proisotominae</taxon>
        <taxon>Folsomia</taxon>
    </lineage>
</organism>
<reference evidence="1 2" key="1">
    <citation type="submission" date="2015-12" db="EMBL/GenBank/DDBJ databases">
        <title>The genome of Folsomia candida.</title>
        <authorList>
            <person name="Faddeeva A."/>
            <person name="Derks M.F."/>
            <person name="Anvar Y."/>
            <person name="Smit S."/>
            <person name="Van Straalen N."/>
            <person name="Roelofs D."/>
        </authorList>
    </citation>
    <scope>NUCLEOTIDE SEQUENCE [LARGE SCALE GENOMIC DNA]</scope>
    <source>
        <strain evidence="1 2">VU population</strain>
        <tissue evidence="1">Whole body</tissue>
    </source>
</reference>
<evidence type="ECO:0000313" key="2">
    <source>
        <dbReference type="Proteomes" id="UP000198287"/>
    </source>
</evidence>
<name>A0A226E6P9_FOLCA</name>
<dbReference type="EMBL" id="LNIX01000006">
    <property type="protein sequence ID" value="OXA53028.1"/>
    <property type="molecule type" value="Genomic_DNA"/>
</dbReference>
<evidence type="ECO:0000313" key="1">
    <source>
        <dbReference type="EMBL" id="OXA53028.1"/>
    </source>
</evidence>
<proteinExistence type="predicted"/>
<sequence length="180" mass="20536">MNLLNFLSKNESIKVDRTMIIPKPFSLDDQRQRVELEDRLATRLDLSPSSQKLGQPAEFWWIRASCAGSSAEVPKDFSLFARNVWAGESPSSRFPPPREEEEAQDLFKSSLLPRDPIIVSALLLDLRFSESSDFCPNQAHNMFIIQITLHDFASVTQLHSQDTALSLLPRKRRPLAKTER</sequence>
<dbReference type="AlphaFoldDB" id="A0A226E6P9"/>